<dbReference type="Pfam" id="PF07715">
    <property type="entry name" value="Plug"/>
    <property type="match status" value="1"/>
</dbReference>
<gene>
    <name evidence="16" type="ORF">RI048_08595</name>
</gene>
<dbReference type="Gene3D" id="2.170.130.10">
    <property type="entry name" value="TonB-dependent receptor, plug domain"/>
    <property type="match status" value="1"/>
</dbReference>
<dbReference type="RefSeq" id="WP_310839829.1">
    <property type="nucleotide sequence ID" value="NZ_JAVLSJ010000003.1"/>
</dbReference>
<dbReference type="CDD" id="cd01347">
    <property type="entry name" value="ligand_gated_channel"/>
    <property type="match status" value="1"/>
</dbReference>
<evidence type="ECO:0000256" key="2">
    <source>
        <dbReference type="ARBA" id="ARBA00009810"/>
    </source>
</evidence>
<keyword evidence="9 16" id="KW-0675">Receptor</keyword>
<feature type="domain" description="TonB-dependent receptor-like beta-barrel" evidence="14">
    <location>
        <begin position="270"/>
        <end position="718"/>
    </location>
</feature>
<evidence type="ECO:0000259" key="14">
    <source>
        <dbReference type="Pfam" id="PF00593"/>
    </source>
</evidence>
<dbReference type="InterPro" id="IPR000531">
    <property type="entry name" value="Beta-barrel_TonB"/>
</dbReference>
<accession>A0ABU2EJE4</accession>
<comment type="caution">
    <text evidence="16">The sequence shown here is derived from an EMBL/GenBank/DDBJ whole genome shotgun (WGS) entry which is preliminary data.</text>
</comment>
<evidence type="ECO:0000256" key="9">
    <source>
        <dbReference type="ARBA" id="ARBA00023170"/>
    </source>
</evidence>
<evidence type="ECO:0000256" key="13">
    <source>
        <dbReference type="SAM" id="SignalP"/>
    </source>
</evidence>
<evidence type="ECO:0000256" key="11">
    <source>
        <dbReference type="PROSITE-ProRule" id="PRU01360"/>
    </source>
</evidence>
<evidence type="ECO:0000256" key="6">
    <source>
        <dbReference type="ARBA" id="ARBA00022729"/>
    </source>
</evidence>
<keyword evidence="7 12" id="KW-0798">TonB box</keyword>
<keyword evidence="5 11" id="KW-0812">Transmembrane</keyword>
<keyword evidence="3 11" id="KW-0813">Transport</keyword>
<dbReference type="InterPro" id="IPR012910">
    <property type="entry name" value="Plug_dom"/>
</dbReference>
<evidence type="ECO:0000256" key="8">
    <source>
        <dbReference type="ARBA" id="ARBA00023136"/>
    </source>
</evidence>
<dbReference type="InterPro" id="IPR037066">
    <property type="entry name" value="Plug_dom_sf"/>
</dbReference>
<keyword evidence="10 11" id="KW-0998">Cell outer membrane</keyword>
<reference evidence="16" key="1">
    <citation type="submission" date="2023-09" db="EMBL/GenBank/DDBJ databases">
        <title>Description of first Herbaspirillum huttiense subsp. nephrolepsisexaltata and Herbaspirillum huttiense subsp. lycopersicon.</title>
        <authorList>
            <person name="Poudel M."/>
            <person name="Sharma A."/>
            <person name="Goss E."/>
            <person name="Tapia J.H."/>
            <person name="Harmon C.M."/>
            <person name="Jones J.B."/>
        </authorList>
    </citation>
    <scope>NUCLEOTIDE SEQUENCE</scope>
    <source>
        <strain evidence="16">SE1</strain>
    </source>
</reference>
<evidence type="ECO:0000256" key="3">
    <source>
        <dbReference type="ARBA" id="ARBA00022448"/>
    </source>
</evidence>
<keyword evidence="6 13" id="KW-0732">Signal</keyword>
<comment type="subcellular location">
    <subcellularLocation>
        <location evidence="1 11">Cell outer membrane</location>
        <topology evidence="1 11">Multi-pass membrane protein</topology>
    </subcellularLocation>
</comment>
<keyword evidence="8 11" id="KW-0472">Membrane</keyword>
<evidence type="ECO:0000259" key="15">
    <source>
        <dbReference type="Pfam" id="PF07715"/>
    </source>
</evidence>
<evidence type="ECO:0000256" key="1">
    <source>
        <dbReference type="ARBA" id="ARBA00004571"/>
    </source>
</evidence>
<dbReference type="EMBL" id="JAVLSJ010000003">
    <property type="protein sequence ID" value="MDR9848267.1"/>
    <property type="molecule type" value="Genomic_DNA"/>
</dbReference>
<feature type="chain" id="PRO_5047140022" evidence="13">
    <location>
        <begin position="41"/>
        <end position="758"/>
    </location>
</feature>
<evidence type="ECO:0000256" key="7">
    <source>
        <dbReference type="ARBA" id="ARBA00023077"/>
    </source>
</evidence>
<dbReference type="InterPro" id="IPR039426">
    <property type="entry name" value="TonB-dep_rcpt-like"/>
</dbReference>
<evidence type="ECO:0000256" key="10">
    <source>
        <dbReference type="ARBA" id="ARBA00023237"/>
    </source>
</evidence>
<dbReference type="SUPFAM" id="SSF56935">
    <property type="entry name" value="Porins"/>
    <property type="match status" value="1"/>
</dbReference>
<dbReference type="Pfam" id="PF00593">
    <property type="entry name" value="TonB_dep_Rec_b-barrel"/>
    <property type="match status" value="1"/>
</dbReference>
<dbReference type="PANTHER" id="PTHR30069">
    <property type="entry name" value="TONB-DEPENDENT OUTER MEMBRANE RECEPTOR"/>
    <property type="match status" value="1"/>
</dbReference>
<protein>
    <submittedName>
        <fullName evidence="16">TonB-dependent receptor</fullName>
    </submittedName>
</protein>
<keyword evidence="17" id="KW-1185">Reference proteome</keyword>
<dbReference type="PANTHER" id="PTHR30069:SF29">
    <property type="entry name" value="HEMOGLOBIN AND HEMOGLOBIN-HAPTOGLOBIN-BINDING PROTEIN 1-RELATED"/>
    <property type="match status" value="1"/>
</dbReference>
<evidence type="ECO:0000313" key="16">
    <source>
        <dbReference type="EMBL" id="MDR9848267.1"/>
    </source>
</evidence>
<sequence length="758" mass="81593">MIAAIARSTTAQNLARPVPRVLTISIHLALAGLMISPAHAAEDASRDSALPQISVTADRASRSTSLSADDLQNAGVTDMAGVIRYQPLVSAPSALSGAANLWDGSGTSGYNIRGVEGNRVGLDIDGIELPAAVPLPDGLKATGVGIGRDYIDPEVFRRVDIISGTTSSGENGATGLGGRVSFQTRSPDDYLSDGKNSYLGAKLGYTSADQAWAESLTTAQKMGDWKLLALYSNRDGALTRSKDVSDANRDDWHSDAVLFKAFYEGLAHHKLGVTLDLYDRADNRYLDGSTYSAYPAGATQYSTTRRHRLQVEDEYTPAAGSIAAFDKLRVHAFYQDSKKEDYTIAANSTNSYTRYIDTYLATTSVGLGADASKRMGTHELFYGLSLTSTDEQRPWTEARITNATGNSVSGYPYSKDRMAQTRTNKLVAYVRDEWHLSPRATLTPGLRAEYWQTRPGDLSHYLANVGSAASEVSADHTALLAPSLRFAYALTPSYDFFAQYSRGVRVATAAEKTGTYDSSTYASSAFLYAILGNPDLKNETSDAFELGTKGELIDGLTLNSSLFYTRYRNFIDYQTTTYSGTSLAYRLQNIANVDIYGAEVSAQLRLGTYASALRGYSLGGSAGVSAGRSRNDAGVSGSVNSVGPAKGTVRVAYDDPGARYGGSLIMTAVKSKRASADDVSVYSTSGAYVNVPGYALLDLSTYWKLNQHVTLHAGIYNLTDRKYWDYATVRGLTTSQSVLFQRAAQPGRNAAITLNIDL</sequence>
<evidence type="ECO:0000256" key="5">
    <source>
        <dbReference type="ARBA" id="ARBA00022692"/>
    </source>
</evidence>
<keyword evidence="4 11" id="KW-1134">Transmembrane beta strand</keyword>
<evidence type="ECO:0000256" key="4">
    <source>
        <dbReference type="ARBA" id="ARBA00022452"/>
    </source>
</evidence>
<proteinExistence type="inferred from homology"/>
<evidence type="ECO:0000313" key="17">
    <source>
        <dbReference type="Proteomes" id="UP001246576"/>
    </source>
</evidence>
<feature type="signal peptide" evidence="13">
    <location>
        <begin position="1"/>
        <end position="40"/>
    </location>
</feature>
<dbReference type="InterPro" id="IPR036942">
    <property type="entry name" value="Beta-barrel_TonB_sf"/>
</dbReference>
<comment type="similarity">
    <text evidence="2 11 12">Belongs to the TonB-dependent receptor family.</text>
</comment>
<dbReference type="Gene3D" id="2.40.170.20">
    <property type="entry name" value="TonB-dependent receptor, beta-barrel domain"/>
    <property type="match status" value="1"/>
</dbReference>
<dbReference type="Proteomes" id="UP001246576">
    <property type="component" value="Unassembled WGS sequence"/>
</dbReference>
<feature type="domain" description="TonB-dependent receptor plug" evidence="15">
    <location>
        <begin position="61"/>
        <end position="178"/>
    </location>
</feature>
<evidence type="ECO:0000256" key="12">
    <source>
        <dbReference type="RuleBase" id="RU003357"/>
    </source>
</evidence>
<organism evidence="16 17">
    <name type="scientific">Herbaspirillum huttiense subsp. lycopersici</name>
    <dbReference type="NCBI Taxonomy" id="3074428"/>
    <lineage>
        <taxon>Bacteria</taxon>
        <taxon>Pseudomonadati</taxon>
        <taxon>Pseudomonadota</taxon>
        <taxon>Betaproteobacteria</taxon>
        <taxon>Burkholderiales</taxon>
        <taxon>Oxalobacteraceae</taxon>
        <taxon>Herbaspirillum</taxon>
    </lineage>
</organism>
<name>A0ABU2EJE4_9BURK</name>
<dbReference type="PROSITE" id="PS52016">
    <property type="entry name" value="TONB_DEPENDENT_REC_3"/>
    <property type="match status" value="1"/>
</dbReference>